<organism evidence="1 2">
    <name type="scientific">Candidatus Uhrbacteria bacterium RIFOXYC2_FULL_47_19</name>
    <dbReference type="NCBI Taxonomy" id="1802424"/>
    <lineage>
        <taxon>Bacteria</taxon>
        <taxon>Candidatus Uhriibacteriota</taxon>
    </lineage>
</organism>
<proteinExistence type="predicted"/>
<comment type="caution">
    <text evidence="1">The sequence shown here is derived from an EMBL/GenBank/DDBJ whole genome shotgun (WGS) entry which is preliminary data.</text>
</comment>
<dbReference type="Proteomes" id="UP000176988">
    <property type="component" value="Unassembled WGS sequence"/>
</dbReference>
<dbReference type="STRING" id="1802424.A2480_04510"/>
<reference evidence="1 2" key="1">
    <citation type="journal article" date="2016" name="Nat. Commun.">
        <title>Thousands of microbial genomes shed light on interconnected biogeochemical processes in an aquifer system.</title>
        <authorList>
            <person name="Anantharaman K."/>
            <person name="Brown C.T."/>
            <person name="Hug L.A."/>
            <person name="Sharon I."/>
            <person name="Castelle C.J."/>
            <person name="Probst A.J."/>
            <person name="Thomas B.C."/>
            <person name="Singh A."/>
            <person name="Wilkins M.J."/>
            <person name="Karaoz U."/>
            <person name="Brodie E.L."/>
            <person name="Williams K.H."/>
            <person name="Hubbard S.S."/>
            <person name="Banfield J.F."/>
        </authorList>
    </citation>
    <scope>NUCLEOTIDE SEQUENCE [LARGE SCALE GENOMIC DNA]</scope>
</reference>
<protein>
    <submittedName>
        <fullName evidence="1">Uncharacterized protein</fullName>
    </submittedName>
</protein>
<gene>
    <name evidence="1" type="ORF">A2480_04510</name>
</gene>
<evidence type="ECO:0000313" key="1">
    <source>
        <dbReference type="EMBL" id="OGM00576.1"/>
    </source>
</evidence>
<name>A0A1F7WCM3_9BACT</name>
<sequence length="171" mass="19057">MSVKRSVKLGSRVIVRKTSSGRNSHRVNTKNESEIFTDSGYAGRRNSGNGKGATVRTLQTDCRTEGGRVVNFGGEVTVIGKFARTEKAELISLAENLSADRYKRDSDDRILRMKSTRDGFILQTTKGNLAVAIGKHLHRARKGGSLTIVWSRRDLPVRVIWSPIIEDDERE</sequence>
<dbReference type="AlphaFoldDB" id="A0A1F7WCM3"/>
<dbReference type="EMBL" id="MGFG01000029">
    <property type="protein sequence ID" value="OGM00576.1"/>
    <property type="molecule type" value="Genomic_DNA"/>
</dbReference>
<evidence type="ECO:0000313" key="2">
    <source>
        <dbReference type="Proteomes" id="UP000176988"/>
    </source>
</evidence>
<accession>A0A1F7WCM3</accession>